<dbReference type="SUPFAM" id="SSF53067">
    <property type="entry name" value="Actin-like ATPase domain"/>
    <property type="match status" value="2"/>
</dbReference>
<keyword evidence="5" id="KW-0206">Cytoskeleton</keyword>
<dbReference type="Proteomes" id="UP000801492">
    <property type="component" value="Unassembled WGS sequence"/>
</dbReference>
<protein>
    <recommendedName>
        <fullName evidence="7">Actin-related protein 6</fullName>
    </recommendedName>
</protein>
<dbReference type="AlphaFoldDB" id="A0A8K0CFL4"/>
<feature type="compositionally biased region" description="Low complexity" evidence="8">
    <location>
        <begin position="43"/>
        <end position="52"/>
    </location>
</feature>
<dbReference type="Gene3D" id="3.90.640.10">
    <property type="entry name" value="Actin, Chain A, domain 4"/>
    <property type="match status" value="1"/>
</dbReference>
<evidence type="ECO:0000256" key="5">
    <source>
        <dbReference type="ARBA" id="ARBA00023212"/>
    </source>
</evidence>
<dbReference type="GO" id="GO:0005634">
    <property type="term" value="C:nucleus"/>
    <property type="evidence" value="ECO:0007669"/>
    <property type="project" value="UniProtKB-SubCell"/>
</dbReference>
<dbReference type="EMBL" id="VTPC01090203">
    <property type="protein sequence ID" value="KAF2884306.1"/>
    <property type="molecule type" value="Genomic_DNA"/>
</dbReference>
<dbReference type="Pfam" id="PF00022">
    <property type="entry name" value="Actin"/>
    <property type="match status" value="1"/>
</dbReference>
<proteinExistence type="inferred from homology"/>
<dbReference type="CDD" id="cd10210">
    <property type="entry name" value="ASKHA_NBD_Arp6"/>
    <property type="match status" value="1"/>
</dbReference>
<gene>
    <name evidence="9" type="ORF">ILUMI_21868</name>
</gene>
<dbReference type="OrthoDB" id="6220758at2759"/>
<sequence>MSSPTGQESGMFMSIESKRLKIEPKTYSRRKSDKNRSKRNSNSDDLPSPSKTSKSKDKYVGPPSVILDNGSYTAKIGMSNNEPKVIPNCMMKVKSERKRLFISNQIEECRDLSGLYYLLPCEKGYIMKWTVQKPVWDYIFNNVCSVEDKPVVMTQPLYNFKAIQEITDEIFFEEYEIKSMFRANPTDLAKYEYTNNVVGKQTSCIIVDSGFTCTTVVPYIGGKKYYKGIKRINVGGKLLTNYLKDIISYRQLHVMDETYVINQVKEDTCYVSSDFKQDMRIAGYSGEQNTIVKNYVLPDFNTIRRGYVQQQGDTSEIAEGCQILRLNNERFTVPEILFYPSDIGMESMGIPETIVKCIKLCPPKEQPLLAKNIVVIGGNANFPGFKERVYSDVRSYLPDHWTVHVYKPENPTTFAWKGGKSLSEDSKIKSLLITKEQYEERGSSYTYERFSDWVHTQKGDDQEKNKVSEVKPAAESILRNSNFTRFDLFGKHEPEGEEDCVVVEESMEVDKTVTKDSAGGNNKSSESVMNVDTAKDSKEDDAEVSNSGRDLETYQEEVEEYSNNKTERSSSKTAKTTINARSSNMDTYETNCFNSYDFDVFENTYI</sequence>
<feature type="compositionally biased region" description="Polar residues" evidence="8">
    <location>
        <begin position="519"/>
        <end position="530"/>
    </location>
</feature>
<dbReference type="InterPro" id="IPR004000">
    <property type="entry name" value="Actin"/>
</dbReference>
<dbReference type="GO" id="GO:0005856">
    <property type="term" value="C:cytoskeleton"/>
    <property type="evidence" value="ECO:0007669"/>
    <property type="project" value="UniProtKB-SubCell"/>
</dbReference>
<evidence type="ECO:0000256" key="4">
    <source>
        <dbReference type="ARBA" id="ARBA00022490"/>
    </source>
</evidence>
<dbReference type="PANTHER" id="PTHR11937">
    <property type="entry name" value="ACTIN"/>
    <property type="match status" value="1"/>
</dbReference>
<organism evidence="9 10">
    <name type="scientific">Ignelater luminosus</name>
    <name type="common">Cucubano</name>
    <name type="synonym">Pyrophorus luminosus</name>
    <dbReference type="NCBI Taxonomy" id="2038154"/>
    <lineage>
        <taxon>Eukaryota</taxon>
        <taxon>Metazoa</taxon>
        <taxon>Ecdysozoa</taxon>
        <taxon>Arthropoda</taxon>
        <taxon>Hexapoda</taxon>
        <taxon>Insecta</taxon>
        <taxon>Pterygota</taxon>
        <taxon>Neoptera</taxon>
        <taxon>Endopterygota</taxon>
        <taxon>Coleoptera</taxon>
        <taxon>Polyphaga</taxon>
        <taxon>Elateriformia</taxon>
        <taxon>Elateroidea</taxon>
        <taxon>Elateridae</taxon>
        <taxon>Agrypninae</taxon>
        <taxon>Pyrophorini</taxon>
        <taxon>Ignelater</taxon>
    </lineage>
</organism>
<comment type="caution">
    <text evidence="9">The sequence shown here is derived from an EMBL/GenBank/DDBJ whole genome shotgun (WGS) entry which is preliminary data.</text>
</comment>
<evidence type="ECO:0000256" key="7">
    <source>
        <dbReference type="ARBA" id="ARBA00074635"/>
    </source>
</evidence>
<comment type="subcellular location">
    <subcellularLocation>
        <location evidence="2">Cytoplasm</location>
        <location evidence="2">Cytoskeleton</location>
    </subcellularLocation>
    <subcellularLocation>
        <location evidence="1">Nucleus</location>
    </subcellularLocation>
</comment>
<keyword evidence="6" id="KW-0539">Nucleus</keyword>
<comment type="similarity">
    <text evidence="3">Belongs to the actin family. ARP6 subfamily.</text>
</comment>
<keyword evidence="4" id="KW-0963">Cytoplasm</keyword>
<dbReference type="Gene3D" id="3.30.420.40">
    <property type="match status" value="2"/>
</dbReference>
<evidence type="ECO:0000256" key="8">
    <source>
        <dbReference type="SAM" id="MobiDB-lite"/>
    </source>
</evidence>
<keyword evidence="10" id="KW-1185">Reference proteome</keyword>
<dbReference type="Gene3D" id="2.30.36.70">
    <property type="entry name" value="Actin, Chain A, domain 2"/>
    <property type="match status" value="1"/>
</dbReference>
<evidence type="ECO:0000313" key="9">
    <source>
        <dbReference type="EMBL" id="KAF2884306.1"/>
    </source>
</evidence>
<evidence type="ECO:0000256" key="3">
    <source>
        <dbReference type="ARBA" id="ARBA00005665"/>
    </source>
</evidence>
<reference evidence="9" key="1">
    <citation type="submission" date="2019-08" db="EMBL/GenBank/DDBJ databases">
        <title>The genome of the North American firefly Photinus pyralis.</title>
        <authorList>
            <consortium name="Photinus pyralis genome working group"/>
            <person name="Fallon T.R."/>
            <person name="Sander Lower S.E."/>
            <person name="Weng J.-K."/>
        </authorList>
    </citation>
    <scope>NUCLEOTIDE SEQUENCE</scope>
    <source>
        <strain evidence="9">TRF0915ILg1</strain>
        <tissue evidence="9">Whole body</tissue>
    </source>
</reference>
<dbReference type="FunFam" id="3.90.640.10:FF:000014">
    <property type="entry name" value="Putative actin-related protein 6"/>
    <property type="match status" value="1"/>
</dbReference>
<dbReference type="SMART" id="SM00268">
    <property type="entry name" value="ACTIN"/>
    <property type="match status" value="1"/>
</dbReference>
<feature type="compositionally biased region" description="Basic and acidic residues" evidence="8">
    <location>
        <begin position="16"/>
        <end position="26"/>
    </location>
</feature>
<accession>A0A8K0CFL4</accession>
<evidence type="ECO:0000313" key="10">
    <source>
        <dbReference type="Proteomes" id="UP000801492"/>
    </source>
</evidence>
<evidence type="ECO:0000256" key="6">
    <source>
        <dbReference type="ARBA" id="ARBA00023242"/>
    </source>
</evidence>
<dbReference type="InterPro" id="IPR043129">
    <property type="entry name" value="ATPase_NBD"/>
</dbReference>
<evidence type="ECO:0000256" key="1">
    <source>
        <dbReference type="ARBA" id="ARBA00004123"/>
    </source>
</evidence>
<name>A0A8K0CFL4_IGNLU</name>
<feature type="region of interest" description="Disordered" evidence="8">
    <location>
        <begin position="1"/>
        <end position="64"/>
    </location>
</feature>
<feature type="compositionally biased region" description="Basic residues" evidence="8">
    <location>
        <begin position="27"/>
        <end position="39"/>
    </location>
</feature>
<evidence type="ECO:0000256" key="2">
    <source>
        <dbReference type="ARBA" id="ARBA00004245"/>
    </source>
</evidence>
<feature type="region of interest" description="Disordered" evidence="8">
    <location>
        <begin position="511"/>
        <end position="577"/>
    </location>
</feature>
<dbReference type="FunFam" id="2.30.36.70:FF:000003">
    <property type="entry name" value="Actin-related protein 6"/>
    <property type="match status" value="1"/>
</dbReference>